<evidence type="ECO:0000259" key="1">
    <source>
        <dbReference type="Pfam" id="PF01590"/>
    </source>
</evidence>
<dbReference type="InterPro" id="IPR003018">
    <property type="entry name" value="GAF"/>
</dbReference>
<dbReference type="Pfam" id="PF01590">
    <property type="entry name" value="GAF"/>
    <property type="match status" value="1"/>
</dbReference>
<dbReference type="InterPro" id="IPR029016">
    <property type="entry name" value="GAF-like_dom_sf"/>
</dbReference>
<reference evidence="2" key="1">
    <citation type="submission" date="2020-10" db="EMBL/GenBank/DDBJ databases">
        <authorList>
            <person name="Castelo-Branco R."/>
            <person name="Eusebio N."/>
            <person name="Adriana R."/>
            <person name="Vieira A."/>
            <person name="Brugerolle De Fraissinette N."/>
            <person name="Rezende De Castro R."/>
            <person name="Schneider M.P."/>
            <person name="Vasconcelos V."/>
            <person name="Leao P.N."/>
        </authorList>
    </citation>
    <scope>NUCLEOTIDE SEQUENCE</scope>
    <source>
        <strain evidence="2">LEGE 07310</strain>
    </source>
</reference>
<comment type="caution">
    <text evidence="2">The sequence shown here is derived from an EMBL/GenBank/DDBJ whole genome shotgun (WGS) entry which is preliminary data.</text>
</comment>
<protein>
    <submittedName>
        <fullName evidence="2">GAF domain-containing protein</fullName>
    </submittedName>
</protein>
<dbReference type="RefSeq" id="WP_193907182.1">
    <property type="nucleotide sequence ID" value="NZ_JADEXG010000023.1"/>
</dbReference>
<dbReference type="AlphaFoldDB" id="A0A8J7DBL6"/>
<dbReference type="EMBL" id="JADEXG010000023">
    <property type="protein sequence ID" value="MBE9077902.1"/>
    <property type="molecule type" value="Genomic_DNA"/>
</dbReference>
<dbReference type="SUPFAM" id="SSF55781">
    <property type="entry name" value="GAF domain-like"/>
    <property type="match status" value="1"/>
</dbReference>
<dbReference type="Proteomes" id="UP000636505">
    <property type="component" value="Unassembled WGS sequence"/>
</dbReference>
<gene>
    <name evidence="2" type="ORF">IQ241_11460</name>
</gene>
<name>A0A8J7DBL6_9CYAN</name>
<keyword evidence="3" id="KW-1185">Reference proteome</keyword>
<accession>A0A8J7DBL6</accession>
<evidence type="ECO:0000313" key="2">
    <source>
        <dbReference type="EMBL" id="MBE9077902.1"/>
    </source>
</evidence>
<sequence length="191" mass="22189">MSDSTPKLSVYNPSFPRNLERLFQDLRTPEELFPKLLPVLGDLIKCDRCYLYVRHPDSRQGRVVQCWRQTPDRPDLTDDQWQVEQPATLEEQDPTFAAALRDEHALFVEDITAADADWINPALERSRGAQAFIQGHILKDHQLWGIIRAEVFDKPRPWMQFDRSIMIHTTQRLVPDVVNYVIDHAPSSESL</sequence>
<feature type="domain" description="GAF" evidence="1">
    <location>
        <begin position="29"/>
        <end position="165"/>
    </location>
</feature>
<organism evidence="2 3">
    <name type="scientific">Vasconcelosia minhoensis LEGE 07310</name>
    <dbReference type="NCBI Taxonomy" id="915328"/>
    <lineage>
        <taxon>Bacteria</taxon>
        <taxon>Bacillati</taxon>
        <taxon>Cyanobacteriota</taxon>
        <taxon>Cyanophyceae</taxon>
        <taxon>Nodosilineales</taxon>
        <taxon>Cymatolegaceae</taxon>
        <taxon>Vasconcelosia</taxon>
        <taxon>Vasconcelosia minhoensis</taxon>
    </lineage>
</organism>
<evidence type="ECO:0000313" key="3">
    <source>
        <dbReference type="Proteomes" id="UP000636505"/>
    </source>
</evidence>
<dbReference type="Gene3D" id="3.30.450.40">
    <property type="match status" value="1"/>
</dbReference>
<proteinExistence type="predicted"/>